<dbReference type="InterPro" id="IPR002192">
    <property type="entry name" value="PPDK_AMP/ATP-bd"/>
</dbReference>
<dbReference type="AlphaFoldDB" id="A0A538TBK9"/>
<feature type="domain" description="Pyruvate phosphate dikinase AMP/ATP-binding" evidence="2">
    <location>
        <begin position="70"/>
        <end position="278"/>
    </location>
</feature>
<dbReference type="Pfam" id="PF01326">
    <property type="entry name" value="PPDK_N"/>
    <property type="match status" value="2"/>
</dbReference>
<feature type="domain" description="Pyruvate phosphate dikinase AMP/ATP-binding" evidence="2">
    <location>
        <begin position="289"/>
        <end position="336"/>
    </location>
</feature>
<dbReference type="InterPro" id="IPR008279">
    <property type="entry name" value="PEP-util_enz_mobile_dom"/>
</dbReference>
<evidence type="ECO:0000313" key="4">
    <source>
        <dbReference type="Proteomes" id="UP000316852"/>
    </source>
</evidence>
<gene>
    <name evidence="3" type="ORF">E6K76_00110</name>
</gene>
<dbReference type="Proteomes" id="UP000316852">
    <property type="component" value="Unassembled WGS sequence"/>
</dbReference>
<organism evidence="3 4">
    <name type="scientific">Eiseniibacteriota bacterium</name>
    <dbReference type="NCBI Taxonomy" id="2212470"/>
    <lineage>
        <taxon>Bacteria</taxon>
        <taxon>Candidatus Eiseniibacteriota</taxon>
    </lineage>
</organism>
<dbReference type="InterPro" id="IPR051549">
    <property type="entry name" value="PEP_Utilizing_Enz"/>
</dbReference>
<dbReference type="InterPro" id="IPR013815">
    <property type="entry name" value="ATP_grasp_subdomain_1"/>
</dbReference>
<dbReference type="SUPFAM" id="SSF52009">
    <property type="entry name" value="Phosphohistidine domain"/>
    <property type="match status" value="1"/>
</dbReference>
<protein>
    <recommendedName>
        <fullName evidence="5">Phosphoenolpyruvate synthase</fullName>
    </recommendedName>
</protein>
<dbReference type="SUPFAM" id="SSF56059">
    <property type="entry name" value="Glutathione synthetase ATP-binding domain-like"/>
    <property type="match status" value="1"/>
</dbReference>
<proteinExistence type="predicted"/>
<feature type="domain" description="PEP-utilising enzyme mobile" evidence="1">
    <location>
        <begin position="781"/>
        <end position="851"/>
    </location>
</feature>
<dbReference type="EMBL" id="VBOW01000001">
    <property type="protein sequence ID" value="TMQ61032.1"/>
    <property type="molecule type" value="Genomic_DNA"/>
</dbReference>
<dbReference type="Gene3D" id="3.50.30.10">
    <property type="entry name" value="Phosphohistidine domain"/>
    <property type="match status" value="1"/>
</dbReference>
<dbReference type="PANTHER" id="PTHR43615:SF1">
    <property type="entry name" value="PPDK_N DOMAIN-CONTAINING PROTEIN"/>
    <property type="match status" value="1"/>
</dbReference>
<evidence type="ECO:0000313" key="3">
    <source>
        <dbReference type="EMBL" id="TMQ61032.1"/>
    </source>
</evidence>
<dbReference type="GO" id="GO:0005524">
    <property type="term" value="F:ATP binding"/>
    <property type="evidence" value="ECO:0007669"/>
    <property type="project" value="InterPro"/>
</dbReference>
<dbReference type="Pfam" id="PF00391">
    <property type="entry name" value="PEP-utilizers"/>
    <property type="match status" value="1"/>
</dbReference>
<evidence type="ECO:0008006" key="5">
    <source>
        <dbReference type="Google" id="ProtNLM"/>
    </source>
</evidence>
<dbReference type="GO" id="GO:0016301">
    <property type="term" value="F:kinase activity"/>
    <property type="evidence" value="ECO:0007669"/>
    <property type="project" value="InterPro"/>
</dbReference>
<reference evidence="3 4" key="1">
    <citation type="journal article" date="2019" name="Nat. Microbiol.">
        <title>Mediterranean grassland soil C-N compound turnover is dependent on rainfall and depth, and is mediated by genomically divergent microorganisms.</title>
        <authorList>
            <person name="Diamond S."/>
            <person name="Andeer P.F."/>
            <person name="Li Z."/>
            <person name="Crits-Christoph A."/>
            <person name="Burstein D."/>
            <person name="Anantharaman K."/>
            <person name="Lane K.R."/>
            <person name="Thomas B.C."/>
            <person name="Pan C."/>
            <person name="Northen T.R."/>
            <person name="Banfield J.F."/>
        </authorList>
    </citation>
    <scope>NUCLEOTIDE SEQUENCE [LARGE SCALE GENOMIC DNA]</scope>
    <source>
        <strain evidence="3">WS_6</strain>
    </source>
</reference>
<accession>A0A538TBK9</accession>
<evidence type="ECO:0000259" key="2">
    <source>
        <dbReference type="Pfam" id="PF01326"/>
    </source>
</evidence>
<sequence>MEWPGTGPLPAEEDGRGIRIHPDAILAQPIRCRGAGSLQSNPKTRRGTDLTEDRRLILWLKELPGCDPRIVGGKAARLGDLRRAQLLVPDGFCVTVEAARAALERVKQASGRSLQATTHAREVQDALRKEPLPAQLLERLEGAYSLLRARNRPDPALVVRSSAVFEDSAHHSFSGVYHTSLGVTDFSGLVDAIRECWASAWSPEALAYCERMGYPVGDASMAVLVQVQMRGRVSGVIFTANPLTGNPFQICINAVPGAGEALVSGDASASEWILGRDARVERASSGSADLLSEKELRALVDIANRVEDLMRGPQDVEWTLGQDGIFVLQARPITALPPYFPAPEEHSSRVWKLAFVGLFSPFGLSLESIKNPIYEDAIQRTLGRVVRHHQRVVHGYLYDRKVTPRWSWLLLPWSLYKHIRLLARIPSLDREYYRQLEPSYRTVIAKQVEGAERERHLPALCAGVDALVEAYLEFQRRSVAPGSLSNLFPRLVRRLVLASGLSEEPTEALDIFGGLANATLARDRTLAGFCQELTESGLARELAGSRDWDELRRRFSARADGHRFLERWDAFYRDFDYTWAEGNPKDPGWREDPSTVLTVLRKMVETGSSRATIERLAFQTRRRHELLALWSRRLDPVRRALLRALVTYAWRYFPIREDHNHMFYRGVAAIRQVLLAIGKELVARGVLLQPEEVFFLRYEEVRDLAGVWDPSNLTRVVRDRREEFKRNRRLTPPYELGAKPAPRTASIAGEDGALRGNGASAGVARGPARVVLDPVRLPELRQGEILVCPKVRPYYTPFLAMAAGLVTDEGSLLSHGANLAREYGIPAVLGIHGATRHIRTGEVVVVDGSAGTVRILEAPAVGGRGA</sequence>
<comment type="caution">
    <text evidence="3">The sequence shown here is derived from an EMBL/GenBank/DDBJ whole genome shotgun (WGS) entry which is preliminary data.</text>
</comment>
<dbReference type="InterPro" id="IPR036637">
    <property type="entry name" value="Phosphohistidine_dom_sf"/>
</dbReference>
<dbReference type="Gene3D" id="3.30.1490.20">
    <property type="entry name" value="ATP-grasp fold, A domain"/>
    <property type="match status" value="1"/>
</dbReference>
<dbReference type="PANTHER" id="PTHR43615">
    <property type="entry name" value="PHOSPHOENOLPYRUVATE SYNTHASE-RELATED"/>
    <property type="match status" value="1"/>
</dbReference>
<name>A0A538TBK9_UNCEI</name>
<evidence type="ECO:0000259" key="1">
    <source>
        <dbReference type="Pfam" id="PF00391"/>
    </source>
</evidence>
<dbReference type="Gene3D" id="3.30.470.20">
    <property type="entry name" value="ATP-grasp fold, B domain"/>
    <property type="match status" value="1"/>
</dbReference>